<keyword evidence="8 9" id="KW-0472">Membrane</keyword>
<dbReference type="Pfam" id="PF03116">
    <property type="entry name" value="NQR2_RnfD_RnfE"/>
    <property type="match status" value="1"/>
</dbReference>
<keyword evidence="1" id="KW-0813">Transport</keyword>
<evidence type="ECO:0000313" key="10">
    <source>
        <dbReference type="EMBL" id="OGE65223.1"/>
    </source>
</evidence>
<organism evidence="10 11">
    <name type="scientific">Candidatus Daviesbacteria bacterium RIFCSPLOWO2_01_FULL_40_24</name>
    <dbReference type="NCBI Taxonomy" id="1797787"/>
    <lineage>
        <taxon>Bacteria</taxon>
        <taxon>Candidatus Daviesiibacteriota</taxon>
    </lineage>
</organism>
<feature type="transmembrane region" description="Helical" evidence="9">
    <location>
        <begin position="108"/>
        <end position="129"/>
    </location>
</feature>
<dbReference type="PANTHER" id="PTHR30578">
    <property type="entry name" value="ELECTRON TRANSPORT COMPLEX PROTEIN RNFD"/>
    <property type="match status" value="1"/>
</dbReference>
<keyword evidence="2" id="KW-0597">Phosphoprotein</keyword>
<comment type="caution">
    <text evidence="10">The sequence shown here is derived from an EMBL/GenBank/DDBJ whole genome shotgun (WGS) entry which is preliminary data.</text>
</comment>
<feature type="transmembrane region" description="Helical" evidence="9">
    <location>
        <begin position="206"/>
        <end position="226"/>
    </location>
</feature>
<feature type="transmembrane region" description="Helical" evidence="9">
    <location>
        <begin position="161"/>
        <end position="194"/>
    </location>
</feature>
<evidence type="ECO:0000256" key="5">
    <source>
        <dbReference type="ARBA" id="ARBA00022692"/>
    </source>
</evidence>
<dbReference type="AlphaFoldDB" id="A0A1F5MIN4"/>
<evidence type="ECO:0000256" key="6">
    <source>
        <dbReference type="ARBA" id="ARBA00022967"/>
    </source>
</evidence>
<keyword evidence="7 9" id="KW-1133">Transmembrane helix</keyword>
<gene>
    <name evidence="10" type="ORF">A3B49_02215</name>
</gene>
<evidence type="ECO:0000256" key="1">
    <source>
        <dbReference type="ARBA" id="ARBA00022448"/>
    </source>
</evidence>
<keyword evidence="4" id="KW-0288">FMN</keyword>
<evidence type="ECO:0000256" key="7">
    <source>
        <dbReference type="ARBA" id="ARBA00022989"/>
    </source>
</evidence>
<dbReference type="InterPro" id="IPR004338">
    <property type="entry name" value="NqrB/RnfD"/>
</dbReference>
<sequence>MNVLGQFKTSSKLQMALGLGLLAMVALLTYPKINSIIVLSLAVSLAVLIDLILTKTRQLPAFLLSAAFITGLIIALTFQPEVSWWQILLVVALAIGSKNYIRYKNRHIFNPAAFGLFFGSLLIGTPVSWWGVSWYQGPILLLILIPGLVSLYLMKRHKITLSFLLVYSVIISLLTSSLSLLTILDPTVLFFALVMLPEPMTSPHSFRNQLLFGVTVAVLVGIVSWLSRYLPQFQLDPLIFALLLGNLIFFKLR</sequence>
<feature type="transmembrane region" description="Helical" evidence="9">
    <location>
        <begin position="61"/>
        <end position="78"/>
    </location>
</feature>
<protein>
    <submittedName>
        <fullName evidence="10">Uncharacterized protein</fullName>
    </submittedName>
</protein>
<dbReference type="GO" id="GO:0005886">
    <property type="term" value="C:plasma membrane"/>
    <property type="evidence" value="ECO:0007669"/>
    <property type="project" value="TreeGrafter"/>
</dbReference>
<evidence type="ECO:0000256" key="2">
    <source>
        <dbReference type="ARBA" id="ARBA00022553"/>
    </source>
</evidence>
<accession>A0A1F5MIN4</accession>
<dbReference type="PANTHER" id="PTHR30578:SF0">
    <property type="entry name" value="ION-TRANSLOCATING OXIDOREDUCTASE COMPLEX SUBUNIT D"/>
    <property type="match status" value="1"/>
</dbReference>
<keyword evidence="6" id="KW-1278">Translocase</keyword>
<evidence type="ECO:0000256" key="9">
    <source>
        <dbReference type="SAM" id="Phobius"/>
    </source>
</evidence>
<dbReference type="EMBL" id="MFDO01000021">
    <property type="protein sequence ID" value="OGE65223.1"/>
    <property type="molecule type" value="Genomic_DNA"/>
</dbReference>
<name>A0A1F5MIN4_9BACT</name>
<feature type="transmembrane region" description="Helical" evidence="9">
    <location>
        <begin position="12"/>
        <end position="30"/>
    </location>
</feature>
<reference evidence="10 11" key="1">
    <citation type="journal article" date="2016" name="Nat. Commun.">
        <title>Thousands of microbial genomes shed light on interconnected biogeochemical processes in an aquifer system.</title>
        <authorList>
            <person name="Anantharaman K."/>
            <person name="Brown C.T."/>
            <person name="Hug L.A."/>
            <person name="Sharon I."/>
            <person name="Castelle C.J."/>
            <person name="Probst A.J."/>
            <person name="Thomas B.C."/>
            <person name="Singh A."/>
            <person name="Wilkins M.J."/>
            <person name="Karaoz U."/>
            <person name="Brodie E.L."/>
            <person name="Williams K.H."/>
            <person name="Hubbard S.S."/>
            <person name="Banfield J.F."/>
        </authorList>
    </citation>
    <scope>NUCLEOTIDE SEQUENCE [LARGE SCALE GENOMIC DNA]</scope>
</reference>
<evidence type="ECO:0000313" key="11">
    <source>
        <dbReference type="Proteomes" id="UP000178017"/>
    </source>
</evidence>
<feature type="transmembrane region" description="Helical" evidence="9">
    <location>
        <begin position="233"/>
        <end position="252"/>
    </location>
</feature>
<feature type="transmembrane region" description="Helical" evidence="9">
    <location>
        <begin position="36"/>
        <end position="54"/>
    </location>
</feature>
<feature type="transmembrane region" description="Helical" evidence="9">
    <location>
        <begin position="84"/>
        <end position="101"/>
    </location>
</feature>
<dbReference type="Proteomes" id="UP000178017">
    <property type="component" value="Unassembled WGS sequence"/>
</dbReference>
<keyword evidence="3" id="KW-0285">Flavoprotein</keyword>
<evidence type="ECO:0000256" key="8">
    <source>
        <dbReference type="ARBA" id="ARBA00023136"/>
    </source>
</evidence>
<proteinExistence type="predicted"/>
<evidence type="ECO:0000256" key="4">
    <source>
        <dbReference type="ARBA" id="ARBA00022643"/>
    </source>
</evidence>
<keyword evidence="5 9" id="KW-0812">Transmembrane</keyword>
<evidence type="ECO:0000256" key="3">
    <source>
        <dbReference type="ARBA" id="ARBA00022630"/>
    </source>
</evidence>
<feature type="transmembrane region" description="Helical" evidence="9">
    <location>
        <begin position="135"/>
        <end position="154"/>
    </location>
</feature>
<dbReference type="GO" id="GO:0055085">
    <property type="term" value="P:transmembrane transport"/>
    <property type="evidence" value="ECO:0007669"/>
    <property type="project" value="InterPro"/>
</dbReference>